<evidence type="ECO:0000313" key="1">
    <source>
        <dbReference type="EMBL" id="KAJ3553303.1"/>
    </source>
</evidence>
<proteinExistence type="predicted"/>
<evidence type="ECO:0000313" key="2">
    <source>
        <dbReference type="Proteomes" id="UP001148662"/>
    </source>
</evidence>
<name>A0ACC1T542_9APHY</name>
<keyword evidence="2" id="KW-1185">Reference proteome</keyword>
<organism evidence="1 2">
    <name type="scientific">Phlebia brevispora</name>
    <dbReference type="NCBI Taxonomy" id="194682"/>
    <lineage>
        <taxon>Eukaryota</taxon>
        <taxon>Fungi</taxon>
        <taxon>Dikarya</taxon>
        <taxon>Basidiomycota</taxon>
        <taxon>Agaricomycotina</taxon>
        <taxon>Agaricomycetes</taxon>
        <taxon>Polyporales</taxon>
        <taxon>Meruliaceae</taxon>
        <taxon>Phlebia</taxon>
    </lineage>
</organism>
<protein>
    <submittedName>
        <fullName evidence="1">Uncharacterized protein</fullName>
    </submittedName>
</protein>
<dbReference type="Proteomes" id="UP001148662">
    <property type="component" value="Unassembled WGS sequence"/>
</dbReference>
<reference evidence="1" key="1">
    <citation type="submission" date="2022-07" db="EMBL/GenBank/DDBJ databases">
        <title>Genome Sequence of Phlebia brevispora.</title>
        <authorList>
            <person name="Buettner E."/>
        </authorList>
    </citation>
    <scope>NUCLEOTIDE SEQUENCE</scope>
    <source>
        <strain evidence="1">MPL23</strain>
    </source>
</reference>
<sequence>MPPKRQASTRAATNKPAAESKRTTATRIPTRKASHTRTKPAAEAIQGEADELANDLNERLTIADKGKRRGHTAARVTRPAARKEEEFRSLTQDDGTAGKERGEASSKPEIARRPRNQSNLRARDVSESLVSELTTKLTLSPKSEEEQCLEAMRTVNAASRRLSNVIESGWTRSKDATSAATTVRKTSKAPSSVHTAASVTEYFATARHALQVLRKLKPSNLDVERAASSLFSKLITLEMYDCASEALGDAYNSVVALYYHDTGTILASTSNILRLLCLPFPQSPQDCNEVLLTLLSTHLLQALTILSYTLFNDTSDRSPDDLEGFCDALYKTNTLVSWIPHLQNLPPKHLDSILTRAYTALTKSSQLYDNAIHAAAKVYRIRAYGLLCLAHTSTGVLAPSTFWSQTVKFAASYVKDVNPHSHTSDEARDPENMSCVVETVSRTFTELIDCAGQRSDHEIFLAGRGFITFCEYWTSFAKRANDLHTLERIRGLMQKLDVDKVIVASDTPTTPTGLPQDATNRSRSQNGRGDGSGDTIESAQLYALFSEATTLLEQADSAHAREESCCLEETLGVMGRCTRYLQVSYASDSSRHSEEDERRHADKVKRSLERLRRAAVKVLEALPSSSQRSSQTSCRRLQVIAILKKGVDVLENVILTVSVPPSFQDSVTDVNAQVPHRDLLTATLDSLFALARATLQISNTSTFTEAYDYLSRSASLVPTDSQGEDVLSHANFIRCISGAYHNLAATLYHATRYDFAVRFLNRSCALGELALKMYRVAGVREGGHSSTEKSDDSWGQLEDQLWRRWEILGVCHSKTEDRKQAFQSFVNCVKAFPFHRYDFVELASKSDATSLFYSPQLKHLGGIVDRLTYGGLCDLYLEPNAVSLATHLKAVFVGHDTRHATQVQSTVLGALLERQLETLEGSKWKPDIRKAMDLFLSALLEIYEAIHMPIRRARVMLKILEMAYHTPENLGASPIDKLHIRDIAAQADKLLTTETLHWDEHLGRSQPYYHAMLKLWLALLAHHSAQTSLFSRVVSYADDACSILKSLASAEPRTSVAKESPPLARGGRKPSTKVQASTNRAVGRTRTRTVKAAPVAAPVTPRRKTSRSVAAHSHLATPVAKSDLERAPQGSEFDGMPQLVDLLRATAQLLGLLGQVITKVRLLLQARRICERLVQARPDDFVKISVDLAHEYVKLGKTEKGANVYKHTLNMVKGLPLSEETRVLYLLRYSESLAVTGNILKSSTAYCEASSLADSLPESEKGVSTVQRITARLSALERGAIAASTFANIQYSRDEPATSIDGLLQSLRLWNRALDTLSRLVPPPPKAKGSDESDNPFLTDEAKASINGKVDSHEEAPPPTKTLQRPPAVNGLEWRIAEGLLGILFALVQAYLARGSPREAEYFAQQAKELAESLDAPAMASRALARIGELQLHIGSLEESHASLTKAAALAAHTAGPDAAEIRRLLAEHSRRSADEKGAQQLYAEAMSTLEELDNLFVSLDGSSGPRKSLGAAPQMIQEAMAPETLIAILRQNIWLLHGEGEEYQSLLERFRAITANPESQAEQDALLAKLSLDNVYSRFQADMFLSSLTESTITMPMGKSQELASLTASRHEILDVLANAEKLFWSDLTLVARRGRVFHVRDAAVSLALIRAFQVSLGKTSIEGPLIAAGLLDSAMAITLRREMLEVVRYKFPDVDHDDLQWPLITSNGSPLPPRKSRGKLRFDVADSEDSDEDVFGEKSTKAYWDYVKKKYEAYACDAMRLSESQGSELPSNWTVVNISVTEDKHTMFVTRQRWKQEPLVVCIPLKGRRENEEEEQLSFDDAFAELQDIIRLSDEGTRQATHVRNDREWRAAWWADRIALDKRMKELLENIEFCWLGAFKAVLSSPRTVPVGLLAEFRTSLESIFERSIHLRDKRQKTFVQMEDSLVECFSSLSPQCRDEELEDVVYFILDLYQFHGVPVATAEVDVDQAVIDVRAALEEFSSKAQSSLVAEQDPHLFLILDKNVQGIPWESIPILRGRSVSRIPSMDFLLDRLEYARRQGAPTNSNGVVDRVMVDPRKVFYALNPSGDLKNTEGRFVDWLKGMKTVGWDGVTGRAPSEQQFADALSRRDLVLYFGHGGAEQYIRSRKVRHLPRCAATMLWGCSSGALKEMGDFDRTGTPHNYMLAGCPTLVANLWDVTDRDIDKFAQSVFDKMTLNADHVSCWQEHEAAGETSIVAALGQSRKACKLKYLTGAAPVIYVNPAVFQYFLDIFEDLRCRPASLA</sequence>
<dbReference type="EMBL" id="JANHOG010000555">
    <property type="protein sequence ID" value="KAJ3553303.1"/>
    <property type="molecule type" value="Genomic_DNA"/>
</dbReference>
<comment type="caution">
    <text evidence="1">The sequence shown here is derived from an EMBL/GenBank/DDBJ whole genome shotgun (WGS) entry which is preliminary data.</text>
</comment>
<gene>
    <name evidence="1" type="ORF">NM688_g3687</name>
</gene>
<accession>A0ACC1T542</accession>